<organism evidence="5">
    <name type="scientific">Tupanvirus soda lake</name>
    <dbReference type="NCBI Taxonomy" id="2126985"/>
    <lineage>
        <taxon>Viruses</taxon>
        <taxon>Varidnaviria</taxon>
        <taxon>Bamfordvirae</taxon>
        <taxon>Nucleocytoviricota</taxon>
        <taxon>Megaviricetes</taxon>
        <taxon>Imitervirales</taxon>
        <taxon>Mimiviridae</taxon>
        <taxon>Megamimivirinae</taxon>
        <taxon>Tupanvirus</taxon>
        <taxon>Tupanvirus salinum</taxon>
    </lineage>
</organism>
<evidence type="ECO:0000259" key="4">
    <source>
        <dbReference type="Pfam" id="PF01593"/>
    </source>
</evidence>
<dbReference type="InterPro" id="IPR002937">
    <property type="entry name" value="Amino_oxidase"/>
</dbReference>
<reference evidence="5" key="1">
    <citation type="submission" date="2017-01" db="EMBL/GenBank/DDBJ databases">
        <authorList>
            <person name="Assis F.L."/>
            <person name="Abrahao J.S."/>
            <person name="Silva L."/>
            <person name="Khalil J.B."/>
            <person name="Rodrigues R."/>
            <person name="Silva L.S."/>
            <person name="Arantes T."/>
            <person name="Boratto P."/>
            <person name="Andrade M."/>
            <person name="Kroon E.G."/>
            <person name="Ribeiro B."/>
            <person name="Bergier I."/>
            <person name="Seligmann H."/>
            <person name="Ghigo E."/>
            <person name="Colson P."/>
            <person name="Levasseur A."/>
            <person name="Raoult D."/>
            <person name="Scola B.L."/>
        </authorList>
    </citation>
    <scope>NUCLEOTIDE SEQUENCE</scope>
    <source>
        <strain evidence="5">Soda lake</strain>
    </source>
</reference>
<dbReference type="GeneID" id="80519196"/>
<dbReference type="Gene3D" id="3.50.50.60">
    <property type="entry name" value="FAD/NAD(P)-binding domain"/>
    <property type="match status" value="1"/>
</dbReference>
<accession>A0A6N1NPE7</accession>
<evidence type="ECO:0000256" key="2">
    <source>
        <dbReference type="ARBA" id="ARBA00005995"/>
    </source>
</evidence>
<dbReference type="PANTHER" id="PTHR43563">
    <property type="entry name" value="AMINE OXIDASE"/>
    <property type="match status" value="1"/>
</dbReference>
<dbReference type="InterPro" id="IPR036188">
    <property type="entry name" value="FAD/NAD-bd_sf"/>
</dbReference>
<feature type="domain" description="Amine oxidase" evidence="4">
    <location>
        <begin position="81"/>
        <end position="514"/>
    </location>
</feature>
<evidence type="ECO:0000313" key="5">
    <source>
        <dbReference type="EMBL" id="QKU35750.1"/>
    </source>
</evidence>
<evidence type="ECO:0000256" key="1">
    <source>
        <dbReference type="ARBA" id="ARBA00001974"/>
    </source>
</evidence>
<proteinExistence type="inferred from homology"/>
<dbReference type="GO" id="GO:0016491">
    <property type="term" value="F:oxidoreductase activity"/>
    <property type="evidence" value="ECO:0007669"/>
    <property type="project" value="UniProtKB-KW"/>
</dbReference>
<dbReference type="SUPFAM" id="SSF54373">
    <property type="entry name" value="FAD-linked reductases, C-terminal domain"/>
    <property type="match status" value="1"/>
</dbReference>
<name>A0A6N1NPE7_9VIRU</name>
<reference evidence="5" key="2">
    <citation type="journal article" date="2018" name="Nat. Commun.">
        <title>Tailed giant Tupanvirus possesses the most complete translational apparatus of the known virosphere.</title>
        <authorList>
            <person name="Abrahao J."/>
            <person name="Silva L."/>
            <person name="Silva L.S."/>
            <person name="Khalil J.Y.B."/>
            <person name="Rodrigues R."/>
            <person name="Arantes T."/>
            <person name="Assis F."/>
            <person name="Boratto P."/>
            <person name="Andrade M."/>
            <person name="Kroon E.G."/>
            <person name="Ribeiro B."/>
            <person name="Bergier I."/>
            <person name="Seligmann H."/>
            <person name="Ghigo E."/>
            <person name="Colson P."/>
            <person name="Levasseur A."/>
            <person name="Kroemer G."/>
            <person name="Raoult D."/>
            <person name="La Scola B."/>
        </authorList>
    </citation>
    <scope>NUCLEOTIDE SEQUENCE [LARGE SCALE GENOMIC DNA]</scope>
    <source>
        <strain evidence="5">Soda lake</strain>
    </source>
</reference>
<comment type="similarity">
    <text evidence="2">Belongs to the flavin monoamine oxidase family.</text>
</comment>
<dbReference type="RefSeq" id="YP_010782432.1">
    <property type="nucleotide sequence ID" value="NC_075039.1"/>
</dbReference>
<evidence type="ECO:0000256" key="3">
    <source>
        <dbReference type="ARBA" id="ARBA00023002"/>
    </source>
</evidence>
<keyword evidence="3" id="KW-0560">Oxidoreductase</keyword>
<dbReference type="KEGG" id="vg:80519196"/>
<dbReference type="InterPro" id="IPR001613">
    <property type="entry name" value="Flavin_amine_oxidase"/>
</dbReference>
<dbReference type="InterPro" id="IPR050703">
    <property type="entry name" value="Flavin_MAO"/>
</dbReference>
<protein>
    <submittedName>
        <fullName evidence="5">Nad-dependent amine oxidase</fullName>
    </submittedName>
</protein>
<sequence>MLVATLVVIIIFLLLLIIYLVNNQNNSLSNNQNNKLSNNQNNKLSNNQNNELLNNQNDKLLITNQHNINESYDIVIVGCGISGAFCAARLSQFYPNLKILVVEKNDKPGGKLMSSNVGLDVAVEYGGMRFFPNIHRYTDALVKQLGIQTIQKDYINPKNIAYLRGKHYQIGNLKQQNSYNLNQNEKGHDPMEYVNNIINNQLSALGITWEMALYNEYLSSISFWQFIKMHTSNEMTYFHDDVSGYNLMTDNIHCGFAMIENVALGSEPNSPQLFIKNGYQSVVFSLLNKVHNNVKIIMNTELVSFENNKNHISLNLLNDNQKIQINTKKLILTTGKNDTEKLYPWPIQIKNVFDLVIPWIALKIFIVFNESWWNKFNLFAGKSVTDLPLRQVWYYAKNILMIYCDNIDTQFWYNSLKLNNSSKIMHEQSWIDINMVDPILSYSLLSQLSEMHNFPITLDMVKSISWKYWPEGSCLWKPCNVLSAKKILASPLPNVYLTSSSWSVWQGWTNGSVENADDLLAEYFGVSSILDIGI</sequence>
<dbReference type="SUPFAM" id="SSF51905">
    <property type="entry name" value="FAD/NAD(P)-binding domain"/>
    <property type="match status" value="1"/>
</dbReference>
<dbReference type="Gene3D" id="3.90.660.10">
    <property type="match status" value="1"/>
</dbReference>
<dbReference type="PANTHER" id="PTHR43563:SF1">
    <property type="entry name" value="AMINE OXIDASE [FLAVIN-CONTAINING] B"/>
    <property type="match status" value="1"/>
</dbReference>
<dbReference type="Pfam" id="PF01593">
    <property type="entry name" value="Amino_oxidase"/>
    <property type="match status" value="1"/>
</dbReference>
<dbReference type="EMBL" id="KY523104">
    <property type="protein sequence ID" value="QKU35750.1"/>
    <property type="molecule type" value="Genomic_DNA"/>
</dbReference>
<dbReference type="Gene3D" id="1.10.405.10">
    <property type="entry name" value="Guanine Nucleotide Dissociation Inhibitor, domain 1"/>
    <property type="match status" value="1"/>
</dbReference>
<comment type="cofactor">
    <cofactor evidence="1">
        <name>FAD</name>
        <dbReference type="ChEBI" id="CHEBI:57692"/>
    </cofactor>
</comment>
<dbReference type="PRINTS" id="PR00757">
    <property type="entry name" value="AMINEOXDASEF"/>
</dbReference>